<proteinExistence type="predicted"/>
<reference evidence="1 2" key="1">
    <citation type="submission" date="2019-05" db="EMBL/GenBank/DDBJ databases">
        <authorList>
            <person name="Pope W.H."/>
            <person name="Garlena R.A."/>
            <person name="Russell D.A."/>
            <person name="Jacobs-Sera D."/>
            <person name="Hatfull G.F."/>
        </authorList>
    </citation>
    <scope>NUCLEOTIDE SEQUENCE [LARGE SCALE GENOMIC DNA]</scope>
</reference>
<evidence type="ECO:0000313" key="1">
    <source>
        <dbReference type="EMBL" id="QDF18707.1"/>
    </source>
</evidence>
<sequence>MFAHPDDQLEDVARVIQANHPAEGRFWEDLTDEHRGQYFEIARELRDRGLLR</sequence>
<accession>A0A4Y6EKY5</accession>
<dbReference type="RefSeq" id="YP_010059009.1">
    <property type="nucleotide sequence ID" value="NC_054723.1"/>
</dbReference>
<dbReference type="GeneID" id="64766240"/>
<organism evidence="1 2">
    <name type="scientific">Gordonia phage Pupper</name>
    <dbReference type="NCBI Taxonomy" id="2571249"/>
    <lineage>
        <taxon>Viruses</taxon>
        <taxon>Duplodnaviria</taxon>
        <taxon>Heunggongvirae</taxon>
        <taxon>Uroviricota</taxon>
        <taxon>Caudoviricetes</taxon>
        <taxon>Puppervirus</taxon>
        <taxon>Puppervirus Pupper</taxon>
    </lineage>
</organism>
<protein>
    <submittedName>
        <fullName evidence="1">Uncharacterized protein</fullName>
    </submittedName>
</protein>
<keyword evidence="2" id="KW-1185">Reference proteome</keyword>
<dbReference type="Proteomes" id="UP000318375">
    <property type="component" value="Segment"/>
</dbReference>
<gene>
    <name evidence="1" type="primary">221</name>
    <name evidence="1" type="ORF">SEA_PUPPER_221</name>
</gene>
<name>A0A4Y6EKY5_9CAUD</name>
<dbReference type="EMBL" id="MK977695">
    <property type="protein sequence ID" value="QDF18707.1"/>
    <property type="molecule type" value="Genomic_DNA"/>
</dbReference>
<evidence type="ECO:0000313" key="2">
    <source>
        <dbReference type="Proteomes" id="UP000318375"/>
    </source>
</evidence>
<dbReference type="KEGG" id="vg:64766240"/>